<comment type="subcellular location">
    <subcellularLocation>
        <location evidence="1">Cell outer membrane</location>
    </subcellularLocation>
</comment>
<comment type="similarity">
    <text evidence="2">Belongs to the SusD family.</text>
</comment>
<gene>
    <name evidence="8" type="ORF">LQ567_10695</name>
</gene>
<protein>
    <submittedName>
        <fullName evidence="8">RagB/SusD family nutrient uptake outer membrane protein</fullName>
    </submittedName>
</protein>
<organism evidence="8 9">
    <name type="scientific">Niabella pedocola</name>
    <dbReference type="NCBI Taxonomy" id="1752077"/>
    <lineage>
        <taxon>Bacteria</taxon>
        <taxon>Pseudomonadati</taxon>
        <taxon>Bacteroidota</taxon>
        <taxon>Chitinophagia</taxon>
        <taxon>Chitinophagales</taxon>
        <taxon>Chitinophagaceae</taxon>
        <taxon>Niabella</taxon>
    </lineage>
</organism>
<dbReference type="Pfam" id="PF07980">
    <property type="entry name" value="SusD_RagB"/>
    <property type="match status" value="1"/>
</dbReference>
<keyword evidence="4" id="KW-0472">Membrane</keyword>
<evidence type="ECO:0000313" key="8">
    <source>
        <dbReference type="EMBL" id="MCD2423228.1"/>
    </source>
</evidence>
<keyword evidence="9" id="KW-1185">Reference proteome</keyword>
<evidence type="ECO:0000256" key="4">
    <source>
        <dbReference type="ARBA" id="ARBA00023136"/>
    </source>
</evidence>
<dbReference type="EMBL" id="JAJNEC010000005">
    <property type="protein sequence ID" value="MCD2423228.1"/>
    <property type="molecule type" value="Genomic_DNA"/>
</dbReference>
<keyword evidence="3" id="KW-0732">Signal</keyword>
<proteinExistence type="inferred from homology"/>
<evidence type="ECO:0000256" key="5">
    <source>
        <dbReference type="ARBA" id="ARBA00023237"/>
    </source>
</evidence>
<keyword evidence="5" id="KW-0998">Cell outer membrane</keyword>
<feature type="domain" description="RagB/SusD" evidence="6">
    <location>
        <begin position="353"/>
        <end position="598"/>
    </location>
</feature>
<dbReference type="SUPFAM" id="SSF48452">
    <property type="entry name" value="TPR-like"/>
    <property type="match status" value="1"/>
</dbReference>
<dbReference type="InterPro" id="IPR033985">
    <property type="entry name" value="SusD-like_N"/>
</dbReference>
<sequence length="612" mass="68611">MNRLLISIKGMVLFAAICIATGCKKEFLRPNPLSISTPDATLVDAKAMYAVLASSTRNIRDHYMDGTFAPAMFTEYLFTESMIDGTTDKTFPSRDMNRLVVPDGVLNDPSYNRIGDCWNKAYDAIKSASLVIYNIDKPAYASDKEKNAVLGTAYFHRAFWYYLLVNRFGDVPWISKQIASPQLDFYSTGREAILKKLRADLEFATQWVPETIDKGKISRAACYHLLTKVYLALGAFDEAIAAASKVIDGNYKLMTARFGTDVNDPARNVIWDLHRPLNKTSAANKEEIFSVIDRYGMPGNVAAGMTSMYIFTPNWGNTTNAIMTPNGNPGCSKVNGLEIPQVEQVGGGVNKGRGTNYSTRMIWDDANDLRHAPGNWMRMEDLVYNNPQLKGKDSYYGKHLQLTDDQGRVLTKDTIRNWCGGWPHYKLFIPDPIRVQPRGGNTDWYIFRLAETYLLRAEAHYWKGENALALADVNAVRNRAGAASYTNAGALNIGTILDERARELFYEEPRKCELTRIAFLFAKTGKAAGNGKVYALQNFSEVNFWYDRIMEKTEFFNKGVKTVAGDEFTLSPYHVLWPVPQTVIDANSQGIINQNKGYVGAGRNLPPKETID</sequence>
<dbReference type="InterPro" id="IPR012944">
    <property type="entry name" value="SusD_RagB_dom"/>
</dbReference>
<evidence type="ECO:0000259" key="6">
    <source>
        <dbReference type="Pfam" id="PF07980"/>
    </source>
</evidence>
<feature type="domain" description="SusD-like N-terminal" evidence="7">
    <location>
        <begin position="112"/>
        <end position="231"/>
    </location>
</feature>
<dbReference type="InterPro" id="IPR011990">
    <property type="entry name" value="TPR-like_helical_dom_sf"/>
</dbReference>
<reference evidence="8 9" key="1">
    <citation type="submission" date="2021-11" db="EMBL/GenBank/DDBJ databases">
        <title>Genomic of Niabella pedocola.</title>
        <authorList>
            <person name="Wu T."/>
        </authorList>
    </citation>
    <scope>NUCLEOTIDE SEQUENCE [LARGE SCALE GENOMIC DNA]</scope>
    <source>
        <strain evidence="8 9">JCM 31011</strain>
    </source>
</reference>
<evidence type="ECO:0000256" key="2">
    <source>
        <dbReference type="ARBA" id="ARBA00006275"/>
    </source>
</evidence>
<comment type="caution">
    <text evidence="8">The sequence shown here is derived from an EMBL/GenBank/DDBJ whole genome shotgun (WGS) entry which is preliminary data.</text>
</comment>
<dbReference type="RefSeq" id="WP_231004492.1">
    <property type="nucleotide sequence ID" value="NZ_JAJNEC010000005.1"/>
</dbReference>
<evidence type="ECO:0000256" key="3">
    <source>
        <dbReference type="ARBA" id="ARBA00022729"/>
    </source>
</evidence>
<name>A0ABS8PQ48_9BACT</name>
<dbReference type="Pfam" id="PF14322">
    <property type="entry name" value="SusD-like_3"/>
    <property type="match status" value="1"/>
</dbReference>
<dbReference type="Proteomes" id="UP001199816">
    <property type="component" value="Unassembled WGS sequence"/>
</dbReference>
<dbReference type="PROSITE" id="PS51257">
    <property type="entry name" value="PROKAR_LIPOPROTEIN"/>
    <property type="match status" value="1"/>
</dbReference>
<dbReference type="Gene3D" id="1.25.40.390">
    <property type="match status" value="1"/>
</dbReference>
<evidence type="ECO:0000256" key="1">
    <source>
        <dbReference type="ARBA" id="ARBA00004442"/>
    </source>
</evidence>
<accession>A0ABS8PQ48</accession>
<evidence type="ECO:0000259" key="7">
    <source>
        <dbReference type="Pfam" id="PF14322"/>
    </source>
</evidence>
<evidence type="ECO:0000313" key="9">
    <source>
        <dbReference type="Proteomes" id="UP001199816"/>
    </source>
</evidence>